<dbReference type="InterPro" id="IPR051923">
    <property type="entry name" value="Glycosyl_Hydrolase_39"/>
</dbReference>
<keyword evidence="2" id="KW-0119">Carbohydrate metabolism</keyword>
<dbReference type="InterPro" id="IPR001000">
    <property type="entry name" value="GH10_dom"/>
</dbReference>
<keyword evidence="4" id="KW-0732">Signal</keyword>
<proteinExistence type="predicted"/>
<evidence type="ECO:0000256" key="2">
    <source>
        <dbReference type="ARBA" id="ARBA00023277"/>
    </source>
</evidence>
<reference evidence="6" key="2">
    <citation type="submission" date="2016-08" db="EMBL/GenBank/DDBJ databases">
        <title>Klebsiella loci capsule.</title>
        <authorList>
            <person name="Holt K.E."/>
            <person name="Thomson N.R."/>
        </authorList>
    </citation>
    <scope>NUCLEOTIDE SEQUENCE</scope>
    <source>
        <strain evidence="6">KSB1_1C</strain>
    </source>
</reference>
<dbReference type="PANTHER" id="PTHR12631:SF10">
    <property type="entry name" value="BETA-XYLOSIDASE-LIKE PROTEIN-RELATED"/>
    <property type="match status" value="1"/>
</dbReference>
<evidence type="ECO:0000256" key="4">
    <source>
        <dbReference type="SAM" id="SignalP"/>
    </source>
</evidence>
<sequence length="326" mass="37755">MKGILRLSIIACSLLVSKNSFPLQMGVNVHPNQFPGTTNDIVEILNTNHIKSFRTDYSWGQLEKKPGVFSPQDDKINDLINKSRSAGLKPLLILDYGNSIYNIERPITTDEVNKYVQYVSWVVNHFKGKVYAYEIWNEWIHRDNLNDKEESYQSASNYYSLVKAVSTVIRQHDPSVKIIAGGYNPTDPKAREWGDMIVDKGILNYIDGISIHPYDYSSPDKTNKIETFSIIDKQYNQWKNKTGKVTKIYITEFGYSTYDGKFHYTEQQVKDTLSLYFAEAKKYSYIDGIWYYELIDKSRNRNDIESNYGLLNSSESPKVQMKSFLQ</sequence>
<evidence type="ECO:0000259" key="5">
    <source>
        <dbReference type="Pfam" id="PF00331"/>
    </source>
</evidence>
<reference evidence="6" key="1">
    <citation type="submission" date="2016-07" db="EMBL/GenBank/DDBJ databases">
        <authorList>
            <person name="Informatics P."/>
        </authorList>
    </citation>
    <scope>NUCLEOTIDE SEQUENCE</scope>
    <source>
        <strain evidence="6">KSB1_1C</strain>
    </source>
</reference>
<feature type="chain" id="PRO_5008681511" evidence="4">
    <location>
        <begin position="23"/>
        <end position="326"/>
    </location>
</feature>
<gene>
    <name evidence="6" type="primary">wcuC</name>
    <name evidence="6" type="synonym">KL136_00013</name>
</gene>
<organism evidence="6">
    <name type="scientific">Klebsiella pneumoniae</name>
    <dbReference type="NCBI Taxonomy" id="573"/>
    <lineage>
        <taxon>Bacteria</taxon>
        <taxon>Pseudomonadati</taxon>
        <taxon>Pseudomonadota</taxon>
        <taxon>Gammaproteobacteria</taxon>
        <taxon>Enterobacterales</taxon>
        <taxon>Enterobacteriaceae</taxon>
        <taxon>Klebsiella/Raoultella group</taxon>
        <taxon>Klebsiella</taxon>
        <taxon>Klebsiella pneumoniae complex</taxon>
    </lineage>
</organism>
<feature type="domain" description="GH10" evidence="5">
    <location>
        <begin position="115"/>
        <end position="311"/>
    </location>
</feature>
<dbReference type="EMBL" id="LT603712">
    <property type="protein sequence ID" value="SCA95907.1"/>
    <property type="molecule type" value="Genomic_DNA"/>
</dbReference>
<dbReference type="GO" id="GO:0004553">
    <property type="term" value="F:hydrolase activity, hydrolyzing O-glycosyl compounds"/>
    <property type="evidence" value="ECO:0007669"/>
    <property type="project" value="InterPro"/>
</dbReference>
<dbReference type="SUPFAM" id="SSF51445">
    <property type="entry name" value="(Trans)glycosidases"/>
    <property type="match status" value="1"/>
</dbReference>
<evidence type="ECO:0000313" key="6">
    <source>
        <dbReference type="EMBL" id="SCA95907.1"/>
    </source>
</evidence>
<dbReference type="Pfam" id="PF00331">
    <property type="entry name" value="Glyco_hydro_10"/>
    <property type="match status" value="1"/>
</dbReference>
<keyword evidence="1 6" id="KW-0378">Hydrolase</keyword>
<accession>A0A1C3SZ93</accession>
<name>A0A1C3SZ93_KLEPN</name>
<evidence type="ECO:0000256" key="3">
    <source>
        <dbReference type="ARBA" id="ARBA00023326"/>
    </source>
</evidence>
<keyword evidence="3" id="KW-0624">Polysaccharide degradation</keyword>
<evidence type="ECO:0000256" key="1">
    <source>
        <dbReference type="ARBA" id="ARBA00022801"/>
    </source>
</evidence>
<dbReference type="GO" id="GO:0000272">
    <property type="term" value="P:polysaccharide catabolic process"/>
    <property type="evidence" value="ECO:0007669"/>
    <property type="project" value="UniProtKB-KW"/>
</dbReference>
<dbReference type="PANTHER" id="PTHR12631">
    <property type="entry name" value="ALPHA-L-IDURONIDASE"/>
    <property type="match status" value="1"/>
</dbReference>
<feature type="signal peptide" evidence="4">
    <location>
        <begin position="1"/>
        <end position="22"/>
    </location>
</feature>
<dbReference type="Gene3D" id="3.20.20.80">
    <property type="entry name" value="Glycosidases"/>
    <property type="match status" value="1"/>
</dbReference>
<dbReference type="AlphaFoldDB" id="A0A1C3SZ93"/>
<dbReference type="InterPro" id="IPR017853">
    <property type="entry name" value="GH"/>
</dbReference>
<protein>
    <submittedName>
        <fullName evidence="6">Glycosyl hydrolase</fullName>
    </submittedName>
</protein>